<sequence>MTGLFTIPRRAVLVALCVSVVAVLVTPANPAWAAAVCATSGKPLADGTYTETAGFGPRGNTIHQGIDLAGKLGTNIFAAMDGTVSAAGPASGFGQWIVIDSQTRTGLVSTVYGHMYPNDVLVRQGQSVREGDHIANIGSNGQSTGPHLHFEYWEGGRLTHGHAIDPSFILNSPPPPTNPSTAQQASAAANCQTGVVLKPGLVPPVFVPWIVKAGAMCEGIKAPILAAQLEAENGFRYGPSAPVSSTGAQGPAQFMPATWQTWGKDYDNSGPPPDVNSIPDAVMSQGALMCENYRECAAGIANGSIVGDPVALALASYNAGFGAVQRAGGMPSGGDYTTQTQPYVAKIMQRSKAFEATPGLGGMPAQTVAISGGPTTTVDAASQFKGKKWVWGGGSVDGPTGDGFDSSGLTYYAVAHGSGGKLVLPRTADEQWSVGNEIPLAQVQPGDLIFSGWDQHGRPSHVGIAMGNGQMIHSDPARGVVVADYYPESKARRVS</sequence>
<keyword evidence="3 6" id="KW-0732">Signal</keyword>
<protein>
    <submittedName>
        <fullName evidence="8">Putative M23 family peptidase/lytic transglycosylase</fullName>
    </submittedName>
</protein>
<dbReference type="InterPro" id="IPR011055">
    <property type="entry name" value="Dup_hybrid_motif"/>
</dbReference>
<dbReference type="CDD" id="cd13399">
    <property type="entry name" value="Slt35-like"/>
    <property type="match status" value="1"/>
</dbReference>
<evidence type="ECO:0000256" key="3">
    <source>
        <dbReference type="ARBA" id="ARBA00022729"/>
    </source>
</evidence>
<evidence type="ECO:0000256" key="5">
    <source>
        <dbReference type="ARBA" id="ARBA00022807"/>
    </source>
</evidence>
<feature type="signal peptide" evidence="6">
    <location>
        <begin position="1"/>
        <end position="33"/>
    </location>
</feature>
<dbReference type="Pfam" id="PF01551">
    <property type="entry name" value="Peptidase_M23"/>
    <property type="match status" value="1"/>
</dbReference>
<feature type="chain" id="PRO_5007148552" evidence="6">
    <location>
        <begin position="34"/>
        <end position="495"/>
    </location>
</feature>
<organism evidence="8 9">
    <name type="scientific">Mycolicibacterium brisbanense</name>
    <dbReference type="NCBI Taxonomy" id="146020"/>
    <lineage>
        <taxon>Bacteria</taxon>
        <taxon>Bacillati</taxon>
        <taxon>Actinomycetota</taxon>
        <taxon>Actinomycetes</taxon>
        <taxon>Mycobacteriales</taxon>
        <taxon>Mycobacteriaceae</taxon>
        <taxon>Mycolicibacterium</taxon>
    </lineage>
</organism>
<evidence type="ECO:0000313" key="8">
    <source>
        <dbReference type="EMBL" id="GAS91040.1"/>
    </source>
</evidence>
<dbReference type="InterPro" id="IPR000064">
    <property type="entry name" value="NLP_P60_dom"/>
</dbReference>
<dbReference type="Pfam" id="PF00877">
    <property type="entry name" value="NLPC_P60"/>
    <property type="match status" value="1"/>
</dbReference>
<keyword evidence="5" id="KW-0788">Thiol protease</keyword>
<evidence type="ECO:0000256" key="4">
    <source>
        <dbReference type="ARBA" id="ARBA00022801"/>
    </source>
</evidence>
<accession>A0A117I758</accession>
<reference evidence="9" key="1">
    <citation type="journal article" date="2016" name="Genome Announc.">
        <title>Draft Genome Sequences of Five Rapidly Growing Mycobacterium Species, M. thermoresistibile, M. fortuitum subsp. acetamidolyticum, M. canariasense, M. brisbanense, and M. novocastrense.</title>
        <authorList>
            <person name="Katahira K."/>
            <person name="Ogura Y."/>
            <person name="Gotoh Y."/>
            <person name="Hayashi T."/>
        </authorList>
    </citation>
    <scope>NUCLEOTIDE SEQUENCE [LARGE SCALE GENOMIC DNA]</scope>
    <source>
        <strain evidence="9">JCM15654</strain>
    </source>
</reference>
<dbReference type="InterPro" id="IPR038765">
    <property type="entry name" value="Papain-like_cys_pep_sf"/>
</dbReference>
<dbReference type="PANTHER" id="PTHR21666">
    <property type="entry name" value="PEPTIDASE-RELATED"/>
    <property type="match status" value="1"/>
</dbReference>
<keyword evidence="4" id="KW-0378">Hydrolase</keyword>
<keyword evidence="9" id="KW-1185">Reference proteome</keyword>
<dbReference type="EMBL" id="BCSX01000045">
    <property type="protein sequence ID" value="GAS91040.1"/>
    <property type="molecule type" value="Genomic_DNA"/>
</dbReference>
<dbReference type="CDD" id="cd12797">
    <property type="entry name" value="M23_peptidase"/>
    <property type="match status" value="1"/>
</dbReference>
<dbReference type="SUPFAM" id="SSF51261">
    <property type="entry name" value="Duplicated hybrid motif"/>
    <property type="match status" value="1"/>
</dbReference>
<dbReference type="OrthoDB" id="9815778at2"/>
<evidence type="ECO:0000259" key="7">
    <source>
        <dbReference type="PROSITE" id="PS51935"/>
    </source>
</evidence>
<dbReference type="Gene3D" id="1.10.530.10">
    <property type="match status" value="1"/>
</dbReference>
<comment type="caution">
    <text evidence="8">The sequence shown here is derived from an EMBL/GenBank/DDBJ whole genome shotgun (WGS) entry which is preliminary data.</text>
</comment>
<dbReference type="SUPFAM" id="SSF54001">
    <property type="entry name" value="Cysteine proteinases"/>
    <property type="match status" value="1"/>
</dbReference>
<dbReference type="Proteomes" id="UP000069620">
    <property type="component" value="Unassembled WGS sequence"/>
</dbReference>
<keyword evidence="2" id="KW-0645">Protease</keyword>
<proteinExistence type="inferred from homology"/>
<evidence type="ECO:0000256" key="1">
    <source>
        <dbReference type="ARBA" id="ARBA00007074"/>
    </source>
</evidence>
<dbReference type="SUPFAM" id="SSF53955">
    <property type="entry name" value="Lysozyme-like"/>
    <property type="match status" value="1"/>
</dbReference>
<reference evidence="9" key="2">
    <citation type="submission" date="2016-02" db="EMBL/GenBank/DDBJ databases">
        <title>Draft genome sequence of five rapidly growing Mycobacterium species.</title>
        <authorList>
            <person name="Katahira K."/>
            <person name="Gotou Y."/>
            <person name="Iida K."/>
            <person name="Ogura Y."/>
            <person name="Hayashi T."/>
        </authorList>
    </citation>
    <scope>NUCLEOTIDE SEQUENCE [LARGE SCALE GENOMIC DNA]</scope>
    <source>
        <strain evidence="9">JCM15654</strain>
    </source>
</reference>
<dbReference type="PANTHER" id="PTHR21666:SF289">
    <property type="entry name" value="L-ALA--D-GLU ENDOPEPTIDASE"/>
    <property type="match status" value="1"/>
</dbReference>
<dbReference type="Pfam" id="PF13406">
    <property type="entry name" value="SLT_2"/>
    <property type="match status" value="1"/>
</dbReference>
<gene>
    <name evidence="8" type="ORF">RMCB_5136</name>
</gene>
<dbReference type="GO" id="GO:0006508">
    <property type="term" value="P:proteolysis"/>
    <property type="evidence" value="ECO:0007669"/>
    <property type="project" value="UniProtKB-KW"/>
</dbReference>
<evidence type="ECO:0000313" key="9">
    <source>
        <dbReference type="Proteomes" id="UP000069620"/>
    </source>
</evidence>
<dbReference type="PROSITE" id="PS51935">
    <property type="entry name" value="NLPC_P60"/>
    <property type="match status" value="1"/>
</dbReference>
<dbReference type="STRING" id="146020.RMCB_5136"/>
<dbReference type="InterPro" id="IPR016047">
    <property type="entry name" value="M23ase_b-sheet_dom"/>
</dbReference>
<name>A0A117I758_9MYCO</name>
<evidence type="ECO:0000256" key="2">
    <source>
        <dbReference type="ARBA" id="ARBA00022670"/>
    </source>
</evidence>
<dbReference type="Gene3D" id="3.90.1720.10">
    <property type="entry name" value="endopeptidase domain like (from Nostoc punctiforme)"/>
    <property type="match status" value="1"/>
</dbReference>
<dbReference type="InterPro" id="IPR031304">
    <property type="entry name" value="SLT_2"/>
</dbReference>
<comment type="similarity">
    <text evidence="1">Belongs to the peptidase C40 family.</text>
</comment>
<dbReference type="RefSeq" id="WP_084388610.1">
    <property type="nucleotide sequence ID" value="NZ_BCSX01000045.1"/>
</dbReference>
<feature type="domain" description="NlpC/P60" evidence="7">
    <location>
        <begin position="371"/>
        <end position="495"/>
    </location>
</feature>
<evidence type="ECO:0000256" key="6">
    <source>
        <dbReference type="SAM" id="SignalP"/>
    </source>
</evidence>
<dbReference type="InterPro" id="IPR023346">
    <property type="entry name" value="Lysozyme-like_dom_sf"/>
</dbReference>
<dbReference type="AlphaFoldDB" id="A0A117I758"/>
<dbReference type="Gene3D" id="2.70.70.10">
    <property type="entry name" value="Glucose Permease (Domain IIA)"/>
    <property type="match status" value="1"/>
</dbReference>
<dbReference type="InterPro" id="IPR050570">
    <property type="entry name" value="Cell_wall_metabolism_enzyme"/>
</dbReference>
<dbReference type="GO" id="GO:0004222">
    <property type="term" value="F:metalloendopeptidase activity"/>
    <property type="evidence" value="ECO:0007669"/>
    <property type="project" value="TreeGrafter"/>
</dbReference>
<dbReference type="GO" id="GO:0008234">
    <property type="term" value="F:cysteine-type peptidase activity"/>
    <property type="evidence" value="ECO:0007669"/>
    <property type="project" value="UniProtKB-KW"/>
</dbReference>